<name>A0ABX7B6G0_9PROT</name>
<proteinExistence type="predicted"/>
<gene>
    <name evidence="2" type="ORF">IGS68_01325</name>
</gene>
<dbReference type="Pfam" id="PF08242">
    <property type="entry name" value="Methyltransf_12"/>
    <property type="match status" value="1"/>
</dbReference>
<dbReference type="CDD" id="cd02440">
    <property type="entry name" value="AdoMet_MTases"/>
    <property type="match status" value="1"/>
</dbReference>
<dbReference type="GO" id="GO:0008168">
    <property type="term" value="F:methyltransferase activity"/>
    <property type="evidence" value="ECO:0007669"/>
    <property type="project" value="UniProtKB-KW"/>
</dbReference>
<protein>
    <submittedName>
        <fullName evidence="2">Methyltransferase</fullName>
    </submittedName>
</protein>
<organism evidence="2 3">
    <name type="scientific">Skermanella cutis</name>
    <dbReference type="NCBI Taxonomy" id="2775420"/>
    <lineage>
        <taxon>Bacteria</taxon>
        <taxon>Pseudomonadati</taxon>
        <taxon>Pseudomonadota</taxon>
        <taxon>Alphaproteobacteria</taxon>
        <taxon>Rhodospirillales</taxon>
        <taxon>Azospirillaceae</taxon>
        <taxon>Skermanella</taxon>
    </lineage>
</organism>
<dbReference type="SUPFAM" id="SSF53335">
    <property type="entry name" value="S-adenosyl-L-methionine-dependent methyltransferases"/>
    <property type="match status" value="1"/>
</dbReference>
<accession>A0ABX7B6G0</accession>
<keyword evidence="2" id="KW-0808">Transferase</keyword>
<dbReference type="EMBL" id="CP067420">
    <property type="protein sequence ID" value="QQP89949.1"/>
    <property type="molecule type" value="Genomic_DNA"/>
</dbReference>
<evidence type="ECO:0000259" key="1">
    <source>
        <dbReference type="Pfam" id="PF08242"/>
    </source>
</evidence>
<feature type="domain" description="Methyltransferase type 12" evidence="1">
    <location>
        <begin position="61"/>
        <end position="157"/>
    </location>
</feature>
<dbReference type="GO" id="GO:0032259">
    <property type="term" value="P:methylation"/>
    <property type="evidence" value="ECO:0007669"/>
    <property type="project" value="UniProtKB-KW"/>
</dbReference>
<keyword evidence="2" id="KW-0489">Methyltransferase</keyword>
<dbReference type="InterPro" id="IPR029063">
    <property type="entry name" value="SAM-dependent_MTases_sf"/>
</dbReference>
<dbReference type="Proteomes" id="UP000595197">
    <property type="component" value="Chromosome"/>
</dbReference>
<evidence type="ECO:0000313" key="3">
    <source>
        <dbReference type="Proteomes" id="UP000595197"/>
    </source>
</evidence>
<dbReference type="Gene3D" id="3.40.50.150">
    <property type="entry name" value="Vaccinia Virus protein VP39"/>
    <property type="match status" value="1"/>
</dbReference>
<dbReference type="RefSeq" id="WP_201076761.1">
    <property type="nucleotide sequence ID" value="NZ_CP067420.1"/>
</dbReference>
<keyword evidence="3" id="KW-1185">Reference proteome</keyword>
<reference evidence="2" key="1">
    <citation type="submission" date="2021-02" db="EMBL/GenBank/DDBJ databases">
        <title>Skermanella TT6 skin isolate.</title>
        <authorList>
            <person name="Lee K."/>
            <person name="Ganzorig M."/>
        </authorList>
    </citation>
    <scope>NUCLEOTIDE SEQUENCE</scope>
    <source>
        <strain evidence="2">TT6</strain>
    </source>
</reference>
<evidence type="ECO:0000313" key="2">
    <source>
        <dbReference type="EMBL" id="QQP89949.1"/>
    </source>
</evidence>
<dbReference type="InterPro" id="IPR013217">
    <property type="entry name" value="Methyltransf_12"/>
</dbReference>
<sequence length="422" mass="45219">MPDRLRAQYEAYPYPARDPRDEAKRLLTGSPGHLDEVNHYVFGGRLGGSRGGTAPFRVLFAGGGTGDGTIMLAQQAADAGLAAEITYLDLSDASRAVAERRAEARGLTGIRFRNGSLLDLEGLGSFDYIDCCGVLHHLEDPAAGLRSLLSALAPGGGIGLMVYGTFGRTGVYPLQDALRTLADGLSDPERIDLAKRLLKTLPPTNWLKRNPFIGDHQESDAGLYDLLLHSRDRAYTVPELAELASGCGLAITAFIEPARYDPARYIADPRVRRRLEGLDTVARAALAEQLSGSMAKHVCYLVRPEDAADAVAAPGDLDMVPVLRDFDGAAIARGLKPGAGLRADLGGMPVNLPMPRLAGPLLARIDGRTSVGKLYEALGKVERGLTISAFLAQFADLYTVLNGMNKLLLRRQQGAAQDVQDY</sequence>